<name>A0A016SGZ6_9BILA</name>
<evidence type="ECO:0000313" key="2">
    <source>
        <dbReference type="Proteomes" id="UP000024635"/>
    </source>
</evidence>
<comment type="caution">
    <text evidence="1">The sequence shown here is derived from an EMBL/GenBank/DDBJ whole genome shotgun (WGS) entry which is preliminary data.</text>
</comment>
<proteinExistence type="predicted"/>
<protein>
    <submittedName>
        <fullName evidence="1">Uncharacterized protein</fullName>
    </submittedName>
</protein>
<dbReference type="EMBL" id="JARK01001565">
    <property type="protein sequence ID" value="EYB89616.1"/>
    <property type="molecule type" value="Genomic_DNA"/>
</dbReference>
<evidence type="ECO:0000313" key="1">
    <source>
        <dbReference type="EMBL" id="EYB89616.1"/>
    </source>
</evidence>
<dbReference type="Proteomes" id="UP000024635">
    <property type="component" value="Unassembled WGS sequence"/>
</dbReference>
<keyword evidence="2" id="KW-1185">Reference proteome</keyword>
<reference evidence="2" key="1">
    <citation type="journal article" date="2015" name="Nat. Genet.">
        <title>The genome and transcriptome of the zoonotic hookworm Ancylostoma ceylanicum identify infection-specific gene families.</title>
        <authorList>
            <person name="Schwarz E.M."/>
            <person name="Hu Y."/>
            <person name="Antoshechkin I."/>
            <person name="Miller M.M."/>
            <person name="Sternberg P.W."/>
            <person name="Aroian R.V."/>
        </authorList>
    </citation>
    <scope>NUCLEOTIDE SEQUENCE</scope>
    <source>
        <strain evidence="2">HY135</strain>
    </source>
</reference>
<organism evidence="1 2">
    <name type="scientific">Ancylostoma ceylanicum</name>
    <dbReference type="NCBI Taxonomy" id="53326"/>
    <lineage>
        <taxon>Eukaryota</taxon>
        <taxon>Metazoa</taxon>
        <taxon>Ecdysozoa</taxon>
        <taxon>Nematoda</taxon>
        <taxon>Chromadorea</taxon>
        <taxon>Rhabditida</taxon>
        <taxon>Rhabditina</taxon>
        <taxon>Rhabditomorpha</taxon>
        <taxon>Strongyloidea</taxon>
        <taxon>Ancylostomatidae</taxon>
        <taxon>Ancylostomatinae</taxon>
        <taxon>Ancylostoma</taxon>
    </lineage>
</organism>
<gene>
    <name evidence="1" type="primary">Acey_s0229.g2896</name>
    <name evidence="1" type="ORF">Y032_0229g2896</name>
</gene>
<accession>A0A016SGZ6</accession>
<dbReference type="AlphaFoldDB" id="A0A016SGZ6"/>
<sequence>MTLLNGPTVGVKFLFAHFFQKKRSIAITRKCSLKQFEFDKMMKCRSLKSNFLLKGKLIDSNEASKTCWSKLQPLRAASPRGLTRASGPQDVHLGTSEKWGFVILLNFDLHRRNQHGEKLKNLLFTGGTDFSSGASH</sequence>